<dbReference type="InterPro" id="IPR050765">
    <property type="entry name" value="Riboflavin_Biosynth_HTPR"/>
</dbReference>
<evidence type="ECO:0000313" key="3">
    <source>
        <dbReference type="Proteomes" id="UP001597267"/>
    </source>
</evidence>
<keyword evidence="3" id="KW-1185">Reference proteome</keyword>
<reference evidence="3" key="1">
    <citation type="journal article" date="2019" name="Int. J. Syst. Evol. Microbiol.">
        <title>The Global Catalogue of Microorganisms (GCM) 10K type strain sequencing project: providing services to taxonomists for standard genome sequencing and annotation.</title>
        <authorList>
            <consortium name="The Broad Institute Genomics Platform"/>
            <consortium name="The Broad Institute Genome Sequencing Center for Infectious Disease"/>
            <person name="Wu L."/>
            <person name="Ma J."/>
        </authorList>
    </citation>
    <scope>NUCLEOTIDE SEQUENCE [LARGE SCALE GENOMIC DNA]</scope>
    <source>
        <strain evidence="3">CCM 8896</strain>
    </source>
</reference>
<protein>
    <submittedName>
        <fullName evidence="2">Dihydrofolate reductase family protein</fullName>
    </submittedName>
</protein>
<dbReference type="Proteomes" id="UP001597267">
    <property type="component" value="Unassembled WGS sequence"/>
</dbReference>
<dbReference type="EMBL" id="JBHTOP010000003">
    <property type="protein sequence ID" value="MFD1670891.1"/>
    <property type="molecule type" value="Genomic_DNA"/>
</dbReference>
<comment type="caution">
    <text evidence="2">The sequence shown here is derived from an EMBL/GenBank/DDBJ whole genome shotgun (WGS) entry which is preliminary data.</text>
</comment>
<dbReference type="RefSeq" id="WP_225423640.1">
    <property type="nucleotide sequence ID" value="NZ_JBHTOP010000003.1"/>
</dbReference>
<feature type="domain" description="Bacterial bifunctional deaminase-reductase C-terminal" evidence="1">
    <location>
        <begin position="9"/>
        <end position="165"/>
    </location>
</feature>
<dbReference type="InterPro" id="IPR024072">
    <property type="entry name" value="DHFR-like_dom_sf"/>
</dbReference>
<name>A0ABW4J3F0_9LACO</name>
<sequence>MNRPVFFYGAISLDGYLADANDQLDWLLTSDLNGVETFSEFDQQIDTLVMGRITYDWTLQATDNAPLYPNKEKFILTHQPKKVTPPKTHFVAQPVVDLITSLKAKSGKGIWIVGGGQIVTTLLAENLIDALWVQIVPVLLGSGKPLFPSGNYQQRFTVVDRTAMGELTELHLKRNV</sequence>
<organism evidence="2 3">
    <name type="scientific">Agrilactobacillus yilanensis</name>
    <dbReference type="NCBI Taxonomy" id="2485997"/>
    <lineage>
        <taxon>Bacteria</taxon>
        <taxon>Bacillati</taxon>
        <taxon>Bacillota</taxon>
        <taxon>Bacilli</taxon>
        <taxon>Lactobacillales</taxon>
        <taxon>Lactobacillaceae</taxon>
        <taxon>Agrilactobacillus</taxon>
    </lineage>
</organism>
<dbReference type="SUPFAM" id="SSF53597">
    <property type="entry name" value="Dihydrofolate reductase-like"/>
    <property type="match status" value="1"/>
</dbReference>
<dbReference type="PANTHER" id="PTHR38011:SF11">
    <property type="entry name" value="2,5-DIAMINO-6-RIBOSYLAMINO-4(3H)-PYRIMIDINONE 5'-PHOSPHATE REDUCTASE"/>
    <property type="match status" value="1"/>
</dbReference>
<dbReference type="InterPro" id="IPR002734">
    <property type="entry name" value="RibDG_C"/>
</dbReference>
<evidence type="ECO:0000313" key="2">
    <source>
        <dbReference type="EMBL" id="MFD1670891.1"/>
    </source>
</evidence>
<gene>
    <name evidence="2" type="ORF">ACFQ5M_02135</name>
</gene>
<accession>A0ABW4J3F0</accession>
<proteinExistence type="predicted"/>
<dbReference type="Gene3D" id="3.40.430.10">
    <property type="entry name" value="Dihydrofolate Reductase, subunit A"/>
    <property type="match status" value="1"/>
</dbReference>
<evidence type="ECO:0000259" key="1">
    <source>
        <dbReference type="Pfam" id="PF01872"/>
    </source>
</evidence>
<dbReference type="Pfam" id="PF01872">
    <property type="entry name" value="RibD_C"/>
    <property type="match status" value="1"/>
</dbReference>
<dbReference type="PANTHER" id="PTHR38011">
    <property type="entry name" value="DIHYDROFOLATE REDUCTASE FAMILY PROTEIN (AFU_ORTHOLOGUE AFUA_8G06820)"/>
    <property type="match status" value="1"/>
</dbReference>